<dbReference type="PIRSF" id="PIRSF026649">
    <property type="entry name" value="MsbB"/>
    <property type="match status" value="1"/>
</dbReference>
<sequence>MHPNYMQLLVYIIVYPLLWLLSILPFRVLYIISDFLSIILYYLIGYRKKVVIENLKLAFPEKSEKELLSIRRKFYTHFTDVFMEMIKSITISKKAVNKHFVFENIHLINDLAKKGKSIVVLGGHYANWEWLLTLADRIEHHAFAVYSPIGNKYFDRMMKKNRSKFGTNLIKPKLARKTYRDNKANGVLSLNGLVSDQSPLLKKTRYWATFLNVKVPIHVGAELIAKELDQSVIFYEVTKIKRGYYKCTFKVLAENPNEFPDYQITDMFLREVENQIKRAPQFYFWTHKRFKHKDKFDEFLTNNPSYPH</sequence>
<dbReference type="CDD" id="cd07984">
    <property type="entry name" value="LPLAT_LABLAT-like"/>
    <property type="match status" value="1"/>
</dbReference>
<evidence type="ECO:0000313" key="9">
    <source>
        <dbReference type="Proteomes" id="UP001252186"/>
    </source>
</evidence>
<dbReference type="Proteomes" id="UP001252186">
    <property type="component" value="Unassembled WGS sequence"/>
</dbReference>
<dbReference type="Pfam" id="PF03279">
    <property type="entry name" value="Lip_A_acyltrans"/>
    <property type="match status" value="1"/>
</dbReference>
<reference evidence="8 9" key="1">
    <citation type="submission" date="2023-09" db="EMBL/GenBank/DDBJ databases">
        <authorList>
            <person name="Rey-Velasco X."/>
        </authorList>
    </citation>
    <scope>NUCLEOTIDE SEQUENCE [LARGE SCALE GENOMIC DNA]</scope>
    <source>
        <strain evidence="8 9">P050</strain>
    </source>
</reference>
<evidence type="ECO:0000256" key="7">
    <source>
        <dbReference type="SAM" id="Phobius"/>
    </source>
</evidence>
<evidence type="ECO:0000256" key="5">
    <source>
        <dbReference type="ARBA" id="ARBA00023136"/>
    </source>
</evidence>
<comment type="subcellular location">
    <subcellularLocation>
        <location evidence="1">Cell inner membrane</location>
    </subcellularLocation>
</comment>
<dbReference type="InterPro" id="IPR004960">
    <property type="entry name" value="LipA_acyltrans"/>
</dbReference>
<evidence type="ECO:0000256" key="1">
    <source>
        <dbReference type="ARBA" id="ARBA00004533"/>
    </source>
</evidence>
<dbReference type="EMBL" id="JAVRHV010000001">
    <property type="protein sequence ID" value="MDT0551790.1"/>
    <property type="molecule type" value="Genomic_DNA"/>
</dbReference>
<keyword evidence="7" id="KW-1133">Transmembrane helix</keyword>
<evidence type="ECO:0000313" key="8">
    <source>
        <dbReference type="EMBL" id="MDT0551790.1"/>
    </source>
</evidence>
<keyword evidence="7" id="KW-0812">Transmembrane</keyword>
<feature type="transmembrane region" description="Helical" evidence="7">
    <location>
        <begin position="5"/>
        <end position="22"/>
    </location>
</feature>
<keyword evidence="5 7" id="KW-0472">Membrane</keyword>
<name>A0ABU2Y1X8_9FLAO</name>
<organism evidence="8 9">
    <name type="scientific">Urechidicola vernalis</name>
    <dbReference type="NCBI Taxonomy" id="3075600"/>
    <lineage>
        <taxon>Bacteria</taxon>
        <taxon>Pseudomonadati</taxon>
        <taxon>Bacteroidota</taxon>
        <taxon>Flavobacteriia</taxon>
        <taxon>Flavobacteriales</taxon>
        <taxon>Flavobacteriaceae</taxon>
        <taxon>Urechidicola</taxon>
    </lineage>
</organism>
<proteinExistence type="predicted"/>
<gene>
    <name evidence="8" type="ORF">RM519_00905</name>
</gene>
<accession>A0ABU2Y1X8</accession>
<keyword evidence="4" id="KW-0808">Transferase</keyword>
<dbReference type="GO" id="GO:0016746">
    <property type="term" value="F:acyltransferase activity"/>
    <property type="evidence" value="ECO:0007669"/>
    <property type="project" value="UniProtKB-KW"/>
</dbReference>
<protein>
    <submittedName>
        <fullName evidence="8">Lysophospholipid acyltransferase family protein</fullName>
    </submittedName>
</protein>
<keyword evidence="9" id="KW-1185">Reference proteome</keyword>
<dbReference type="PANTHER" id="PTHR30606">
    <property type="entry name" value="LIPID A BIOSYNTHESIS LAUROYL ACYLTRANSFERASE"/>
    <property type="match status" value="1"/>
</dbReference>
<dbReference type="PANTHER" id="PTHR30606:SF10">
    <property type="entry name" value="PHOSPHATIDYLINOSITOL MANNOSIDE ACYLTRANSFERASE"/>
    <property type="match status" value="1"/>
</dbReference>
<evidence type="ECO:0000256" key="3">
    <source>
        <dbReference type="ARBA" id="ARBA00022519"/>
    </source>
</evidence>
<dbReference type="RefSeq" id="WP_311591592.1">
    <property type="nucleotide sequence ID" value="NZ_JAVRHV010000001.1"/>
</dbReference>
<evidence type="ECO:0000256" key="2">
    <source>
        <dbReference type="ARBA" id="ARBA00022475"/>
    </source>
</evidence>
<keyword evidence="6 8" id="KW-0012">Acyltransferase</keyword>
<evidence type="ECO:0000256" key="4">
    <source>
        <dbReference type="ARBA" id="ARBA00022679"/>
    </source>
</evidence>
<evidence type="ECO:0000256" key="6">
    <source>
        <dbReference type="ARBA" id="ARBA00023315"/>
    </source>
</evidence>
<comment type="caution">
    <text evidence="8">The sequence shown here is derived from an EMBL/GenBank/DDBJ whole genome shotgun (WGS) entry which is preliminary data.</text>
</comment>
<keyword evidence="3" id="KW-0997">Cell inner membrane</keyword>
<keyword evidence="2" id="KW-1003">Cell membrane</keyword>